<feature type="domain" description="GTD-binding" evidence="7">
    <location>
        <begin position="295"/>
        <end position="393"/>
    </location>
</feature>
<dbReference type="PANTHER" id="PTHR31422">
    <property type="entry name" value="BNAANNG28530D PROTEIN"/>
    <property type="match status" value="1"/>
</dbReference>
<dbReference type="GO" id="GO:0016020">
    <property type="term" value="C:membrane"/>
    <property type="evidence" value="ECO:0007669"/>
    <property type="project" value="UniProtKB-SubCell"/>
</dbReference>
<dbReference type="InterPro" id="IPR007656">
    <property type="entry name" value="GTD-bd"/>
</dbReference>
<dbReference type="EMBL" id="RXIC02000023">
    <property type="protein sequence ID" value="KAB1213677.1"/>
    <property type="molecule type" value="Genomic_DNA"/>
</dbReference>
<dbReference type="PROSITE" id="PS51775">
    <property type="entry name" value="GTD_BINDING"/>
    <property type="match status" value="1"/>
</dbReference>
<evidence type="ECO:0000313" key="8">
    <source>
        <dbReference type="EMBL" id="KAB1213677.1"/>
    </source>
</evidence>
<evidence type="ECO:0000256" key="2">
    <source>
        <dbReference type="ARBA" id="ARBA00022692"/>
    </source>
</evidence>
<feature type="compositionally biased region" description="Basic and acidic residues" evidence="5">
    <location>
        <begin position="639"/>
        <end position="651"/>
    </location>
</feature>
<evidence type="ECO:0000313" key="9">
    <source>
        <dbReference type="Proteomes" id="UP000516437"/>
    </source>
</evidence>
<reference evidence="8 9" key="1">
    <citation type="journal article" date="2019" name="Plant Biotechnol. J.">
        <title>The red bayberry genome and genetic basis of sex determination.</title>
        <authorList>
            <person name="Jia H.M."/>
            <person name="Jia H.J."/>
            <person name="Cai Q.L."/>
            <person name="Wang Y."/>
            <person name="Zhao H.B."/>
            <person name="Yang W.F."/>
            <person name="Wang G.Y."/>
            <person name="Li Y.H."/>
            <person name="Zhan D.L."/>
            <person name="Shen Y.T."/>
            <person name="Niu Q.F."/>
            <person name="Chang L."/>
            <person name="Qiu J."/>
            <person name="Zhao L."/>
            <person name="Xie H.B."/>
            <person name="Fu W.Y."/>
            <person name="Jin J."/>
            <person name="Li X.W."/>
            <person name="Jiao Y."/>
            <person name="Zhou C.C."/>
            <person name="Tu T."/>
            <person name="Chai C.Y."/>
            <person name="Gao J.L."/>
            <person name="Fan L.J."/>
            <person name="van de Weg E."/>
            <person name="Wang J.Y."/>
            <person name="Gao Z.S."/>
        </authorList>
    </citation>
    <scope>NUCLEOTIDE SEQUENCE [LARGE SCALE GENOMIC DNA]</scope>
    <source>
        <tissue evidence="8">Leaves</tissue>
    </source>
</reference>
<dbReference type="Proteomes" id="UP000516437">
    <property type="component" value="Chromosome 5"/>
</dbReference>
<accession>A0A6A1VP16</accession>
<comment type="caution">
    <text evidence="8">The sequence shown here is derived from an EMBL/GenBank/DDBJ whole genome shotgun (WGS) entry which is preliminary data.</text>
</comment>
<feature type="compositionally biased region" description="Basic and acidic residues" evidence="5">
    <location>
        <begin position="602"/>
        <end position="613"/>
    </location>
</feature>
<feature type="transmembrane region" description="Helical" evidence="6">
    <location>
        <begin position="12"/>
        <end position="37"/>
    </location>
</feature>
<sequence length="786" mass="88295">MSCGAIRSWTFSGLVGAFLDLGIAYLLLWASSLAYFASKFLGFFGLCLPCPCKGLLGNSSDGPCLQRALVDYPSKKTSLVQLSVKNKFPFYGIWSDDPNSQFNAELVDERNRKDRHIDLEGEVACSSLFETAKDIDGRGSVERNGGGFEFGMGKLPALKGSFSFKRKGAAGQRNRLGLRHRHKGRAVDHGKSWLVLSHDRFCLDAKDGSQTSASVCKLETDITEEGSSAPVNSGDDGFSHGWAAPVDISLRESPHGLGTNESVYEVKSVEKEASSGEEFRSTNQRELGFDGNQTNTVRVLEQALEEEYAARAALYLELEKERCAAASATDEAMAMILRLQEEKALIEMEARQYQRMTEEKSAYDAEEMNILKEILLRREREKHFLDKEVEAYRQMMLGNDQLDADMAATQAQGISSFLYSSEDPMLILEQINKSVCEKEKATNTKYEVPSLDLQNRALASGKELPYPGLDENADYLKQRNIVRQPSIDKHPKFQSCDEFHEMTQFPMNENPLTREGEFHKLEAQSKLTKSSSPHGFVGSIDSVGEGQEQSDEVSLPQRSATKTIGVCNEGRTLIAHNVDNMDMCGTYKDQKDKFSPSSVCDSEPRVHDIRVIDDESSMSNEGSVKKSEQLSRNFPLKLRRSESDLEIRSRSDTTSGLPPKVPSRGKPSASDLQRNSMSPIELRRNSMSSIDYERLKIDSEVEWLQERLRIVQEGRDKLNFSMGHKEREKVQFQLLDNIASQLREIQQLTQPVNTVRQASLPPPSSKVWSQEPMFLYDYMDTYLLHV</sequence>
<keyword evidence="9" id="KW-1185">Reference proteome</keyword>
<keyword evidence="2 6" id="KW-0812">Transmembrane</keyword>
<organism evidence="8 9">
    <name type="scientific">Morella rubra</name>
    <name type="common">Chinese bayberry</name>
    <dbReference type="NCBI Taxonomy" id="262757"/>
    <lineage>
        <taxon>Eukaryota</taxon>
        <taxon>Viridiplantae</taxon>
        <taxon>Streptophyta</taxon>
        <taxon>Embryophyta</taxon>
        <taxon>Tracheophyta</taxon>
        <taxon>Spermatophyta</taxon>
        <taxon>Magnoliopsida</taxon>
        <taxon>eudicotyledons</taxon>
        <taxon>Gunneridae</taxon>
        <taxon>Pentapetalae</taxon>
        <taxon>rosids</taxon>
        <taxon>fabids</taxon>
        <taxon>Fagales</taxon>
        <taxon>Myricaceae</taxon>
        <taxon>Morella</taxon>
    </lineage>
</organism>
<feature type="region of interest" description="Disordered" evidence="5">
    <location>
        <begin position="590"/>
        <end position="682"/>
    </location>
</feature>
<dbReference type="GO" id="GO:0080115">
    <property type="term" value="F:myosin XI tail binding"/>
    <property type="evidence" value="ECO:0007669"/>
    <property type="project" value="UniProtKB-ARBA"/>
</dbReference>
<gene>
    <name evidence="8" type="ORF">CJ030_MR5G016218</name>
</gene>
<evidence type="ECO:0000256" key="4">
    <source>
        <dbReference type="ARBA" id="ARBA00023136"/>
    </source>
</evidence>
<evidence type="ECO:0000256" key="3">
    <source>
        <dbReference type="ARBA" id="ARBA00022989"/>
    </source>
</evidence>
<proteinExistence type="predicted"/>
<evidence type="ECO:0000259" key="7">
    <source>
        <dbReference type="PROSITE" id="PS51775"/>
    </source>
</evidence>
<keyword evidence="4 6" id="KW-0472">Membrane</keyword>
<name>A0A6A1VP16_9ROSI</name>
<evidence type="ECO:0000256" key="5">
    <source>
        <dbReference type="SAM" id="MobiDB-lite"/>
    </source>
</evidence>
<dbReference type="OrthoDB" id="1933744at2759"/>
<feature type="region of interest" description="Disordered" evidence="5">
    <location>
        <begin position="527"/>
        <end position="557"/>
    </location>
</feature>
<dbReference type="Pfam" id="PF04576">
    <property type="entry name" value="Zein-binding"/>
    <property type="match status" value="1"/>
</dbReference>
<keyword evidence="3 6" id="KW-1133">Transmembrane helix</keyword>
<dbReference type="PANTHER" id="PTHR31422:SF3">
    <property type="entry name" value="GTD-BINDING DOMAIN-CONTAINING PROTEIN"/>
    <property type="match status" value="1"/>
</dbReference>
<evidence type="ECO:0000256" key="6">
    <source>
        <dbReference type="SAM" id="Phobius"/>
    </source>
</evidence>
<protein>
    <recommendedName>
        <fullName evidence="7">GTD-binding domain-containing protein</fullName>
    </recommendedName>
</protein>
<dbReference type="AlphaFoldDB" id="A0A6A1VP16"/>
<evidence type="ECO:0000256" key="1">
    <source>
        <dbReference type="ARBA" id="ARBA00004370"/>
    </source>
</evidence>
<comment type="subcellular location">
    <subcellularLocation>
        <location evidence="1">Membrane</location>
    </subcellularLocation>
</comment>